<keyword evidence="4 6" id="KW-0238">DNA-binding</keyword>
<sequence length="90" mass="9303">MNKSELIEAIAASADIPKAAAARALDAMVDTVTDSLKKGDSVSLVGFGTFTVKERAARTGRNPQTGQPIEISAAKVPSFKAGKALKDSVN</sequence>
<keyword evidence="3" id="KW-0226">DNA condensation</keyword>
<dbReference type="InterPro" id="IPR010992">
    <property type="entry name" value="IHF-like_DNA-bd_dom_sf"/>
</dbReference>
<dbReference type="Proteomes" id="UP000547614">
    <property type="component" value="Unassembled WGS sequence"/>
</dbReference>
<dbReference type="Pfam" id="PF00216">
    <property type="entry name" value="Bac_DNA_binding"/>
    <property type="match status" value="1"/>
</dbReference>
<dbReference type="EMBL" id="JACHXP010000023">
    <property type="protein sequence ID" value="MBB3192176.1"/>
    <property type="molecule type" value="Genomic_DNA"/>
</dbReference>
<evidence type="ECO:0000256" key="1">
    <source>
        <dbReference type="ARBA" id="ARBA00003819"/>
    </source>
</evidence>
<dbReference type="PANTHER" id="PTHR33175">
    <property type="entry name" value="DNA-BINDING PROTEIN HU"/>
    <property type="match status" value="1"/>
</dbReference>
<evidence type="ECO:0000256" key="2">
    <source>
        <dbReference type="ARBA" id="ARBA00010529"/>
    </source>
</evidence>
<dbReference type="AlphaFoldDB" id="A0A839VIG3"/>
<accession>A0A839VIG3</accession>
<evidence type="ECO:0000256" key="5">
    <source>
        <dbReference type="RuleBase" id="RU003939"/>
    </source>
</evidence>
<dbReference type="GO" id="GO:1990178">
    <property type="term" value="C:HU-DNA complex"/>
    <property type="evidence" value="ECO:0007669"/>
    <property type="project" value="UniProtKB-ARBA"/>
</dbReference>
<name>A0A839VIG3_9GAMM</name>
<dbReference type="GO" id="GO:1990103">
    <property type="term" value="C:DnaA-HU complex"/>
    <property type="evidence" value="ECO:0007669"/>
    <property type="project" value="UniProtKB-ARBA"/>
</dbReference>
<dbReference type="PANTHER" id="PTHR33175:SF3">
    <property type="entry name" value="DNA-BINDING PROTEIN HU-BETA"/>
    <property type="match status" value="1"/>
</dbReference>
<dbReference type="PRINTS" id="PR01727">
    <property type="entry name" value="DNABINDINGHU"/>
</dbReference>
<evidence type="ECO:0000256" key="4">
    <source>
        <dbReference type="ARBA" id="ARBA00023125"/>
    </source>
</evidence>
<organism evidence="6 7">
    <name type="scientific">Halomonas cerina</name>
    <dbReference type="NCBI Taxonomy" id="447424"/>
    <lineage>
        <taxon>Bacteria</taxon>
        <taxon>Pseudomonadati</taxon>
        <taxon>Pseudomonadota</taxon>
        <taxon>Gammaproteobacteria</taxon>
        <taxon>Oceanospirillales</taxon>
        <taxon>Halomonadaceae</taxon>
        <taxon>Halomonas</taxon>
    </lineage>
</organism>
<evidence type="ECO:0000313" key="7">
    <source>
        <dbReference type="Proteomes" id="UP000547614"/>
    </source>
</evidence>
<keyword evidence="7" id="KW-1185">Reference proteome</keyword>
<comment type="caution">
    <text evidence="6">The sequence shown here is derived from an EMBL/GenBank/DDBJ whole genome shotgun (WGS) entry which is preliminary data.</text>
</comment>
<dbReference type="Gene3D" id="4.10.520.10">
    <property type="entry name" value="IHF-like DNA-binding proteins"/>
    <property type="match status" value="1"/>
</dbReference>
<dbReference type="GO" id="GO:0030527">
    <property type="term" value="F:structural constituent of chromatin"/>
    <property type="evidence" value="ECO:0007669"/>
    <property type="project" value="InterPro"/>
</dbReference>
<gene>
    <name evidence="6" type="ORF">FHR94_003460</name>
</gene>
<dbReference type="InterPro" id="IPR020816">
    <property type="entry name" value="Histone-like_DNA-bd_CS"/>
</dbReference>
<dbReference type="SMART" id="SM00411">
    <property type="entry name" value="BHL"/>
    <property type="match status" value="1"/>
</dbReference>
<dbReference type="SUPFAM" id="SSF47729">
    <property type="entry name" value="IHF-like DNA-binding proteins"/>
    <property type="match status" value="1"/>
</dbReference>
<dbReference type="PROSITE" id="PS00045">
    <property type="entry name" value="HISTONE_LIKE"/>
    <property type="match status" value="1"/>
</dbReference>
<dbReference type="RefSeq" id="WP_183327560.1">
    <property type="nucleotide sequence ID" value="NZ_JACHXP010000023.1"/>
</dbReference>
<reference evidence="6 7" key="1">
    <citation type="submission" date="2020-08" db="EMBL/GenBank/DDBJ databases">
        <title>Genomic Encyclopedia of Type Strains, Phase III (KMG-III): the genomes of soil and plant-associated and newly described type strains.</title>
        <authorList>
            <person name="Whitman W."/>
        </authorList>
    </citation>
    <scope>NUCLEOTIDE SEQUENCE [LARGE SCALE GENOMIC DNA]</scope>
    <source>
        <strain evidence="6 7">CECT 7282</strain>
    </source>
</reference>
<dbReference type="GO" id="GO:0003677">
    <property type="term" value="F:DNA binding"/>
    <property type="evidence" value="ECO:0007669"/>
    <property type="project" value="UniProtKB-KW"/>
</dbReference>
<dbReference type="GO" id="GO:0006351">
    <property type="term" value="P:DNA-templated transcription"/>
    <property type="evidence" value="ECO:0007669"/>
    <property type="project" value="UniProtKB-ARBA"/>
</dbReference>
<protein>
    <submittedName>
        <fullName evidence="6">DNA-binding protein HU-beta</fullName>
    </submittedName>
</protein>
<dbReference type="GO" id="GO:0042802">
    <property type="term" value="F:identical protein binding"/>
    <property type="evidence" value="ECO:0007669"/>
    <property type="project" value="UniProtKB-ARBA"/>
</dbReference>
<dbReference type="CDD" id="cd13831">
    <property type="entry name" value="HU"/>
    <property type="match status" value="1"/>
</dbReference>
<dbReference type="GO" id="GO:0005829">
    <property type="term" value="C:cytosol"/>
    <property type="evidence" value="ECO:0007669"/>
    <property type="project" value="TreeGrafter"/>
</dbReference>
<proteinExistence type="inferred from homology"/>
<comment type="function">
    <text evidence="1">Histone-like DNA-binding protein which is capable of wrapping DNA to stabilize it, and thus to prevent its denaturation under extreme environmental conditions.</text>
</comment>
<dbReference type="InterPro" id="IPR000119">
    <property type="entry name" value="Hist_DNA-bd"/>
</dbReference>
<dbReference type="GO" id="GO:0030261">
    <property type="term" value="P:chromosome condensation"/>
    <property type="evidence" value="ECO:0007669"/>
    <property type="project" value="UniProtKB-KW"/>
</dbReference>
<evidence type="ECO:0000313" key="6">
    <source>
        <dbReference type="EMBL" id="MBB3192176.1"/>
    </source>
</evidence>
<dbReference type="GO" id="GO:0006270">
    <property type="term" value="P:DNA replication initiation"/>
    <property type="evidence" value="ECO:0007669"/>
    <property type="project" value="UniProtKB-ARBA"/>
</dbReference>
<evidence type="ECO:0000256" key="3">
    <source>
        <dbReference type="ARBA" id="ARBA00023067"/>
    </source>
</evidence>
<dbReference type="FunFam" id="4.10.520.10:FF:000001">
    <property type="entry name" value="DNA-binding protein HU"/>
    <property type="match status" value="1"/>
</dbReference>
<comment type="similarity">
    <text evidence="2 5">Belongs to the bacterial histone-like protein family.</text>
</comment>